<dbReference type="Proteomes" id="UP000694941">
    <property type="component" value="Unplaced"/>
</dbReference>
<evidence type="ECO:0000313" key="3">
    <source>
        <dbReference type="RefSeq" id="XP_022236156.1"/>
    </source>
</evidence>
<gene>
    <name evidence="3" type="primary">LOC111083762</name>
</gene>
<name>A0ABM1RXQ1_LIMPO</name>
<dbReference type="PANTHER" id="PTHR12751:SF18">
    <property type="entry name" value="PHOSPHATASE AND ACTIN REGULATOR 1"/>
    <property type="match status" value="1"/>
</dbReference>
<evidence type="ECO:0000256" key="1">
    <source>
        <dbReference type="SAM" id="MobiDB-lite"/>
    </source>
</evidence>
<organism evidence="2 3">
    <name type="scientific">Limulus polyphemus</name>
    <name type="common">Atlantic horseshoe crab</name>
    <dbReference type="NCBI Taxonomy" id="6850"/>
    <lineage>
        <taxon>Eukaryota</taxon>
        <taxon>Metazoa</taxon>
        <taxon>Ecdysozoa</taxon>
        <taxon>Arthropoda</taxon>
        <taxon>Chelicerata</taxon>
        <taxon>Merostomata</taxon>
        <taxon>Xiphosura</taxon>
        <taxon>Limulidae</taxon>
        <taxon>Limulus</taxon>
    </lineage>
</organism>
<proteinExistence type="predicted"/>
<dbReference type="RefSeq" id="XP_022236156.1">
    <property type="nucleotide sequence ID" value="XM_022380448.1"/>
</dbReference>
<accession>A0ABM1RXQ1</accession>
<feature type="compositionally biased region" description="Polar residues" evidence="1">
    <location>
        <begin position="1"/>
        <end position="33"/>
    </location>
</feature>
<reference evidence="3" key="1">
    <citation type="submission" date="2025-08" db="UniProtKB">
        <authorList>
            <consortium name="RefSeq"/>
        </authorList>
    </citation>
    <scope>IDENTIFICATION</scope>
    <source>
        <tissue evidence="3">Muscle</tissue>
    </source>
</reference>
<dbReference type="GeneID" id="111083762"/>
<feature type="region of interest" description="Disordered" evidence="1">
    <location>
        <begin position="1"/>
        <end position="39"/>
    </location>
</feature>
<evidence type="ECO:0000313" key="2">
    <source>
        <dbReference type="Proteomes" id="UP000694941"/>
    </source>
</evidence>
<sequence>MKITVTAGTGSQLNSNMRTSSLENPTHTGSVPSSEPKPTRLATLTMLFKPWKWKKKKRSDKFDEGSRDLERKISLHSTKEELIERDVLLLDRDVSDDDHIEAISPAGDTFGQISGSSVPMITSCVGGSAVLDHQKIKGPASSLYSRDKNRNSNLPKESVTTLQTFGDGLENIGGGGIGPISLIGMGCSDNIKSPLREGRFRN</sequence>
<keyword evidence="2" id="KW-1185">Reference proteome</keyword>
<dbReference type="PANTHER" id="PTHR12751">
    <property type="entry name" value="PHOSPHATASE AND ACTIN REGULATOR PHACTR"/>
    <property type="match status" value="1"/>
</dbReference>
<feature type="non-terminal residue" evidence="3">
    <location>
        <position position="202"/>
    </location>
</feature>
<protein>
    <submittedName>
        <fullName evidence="3">Phosphatase and actin regulator 1-like</fullName>
    </submittedName>
</protein>